<dbReference type="EMBL" id="LJRO01000454">
    <property type="protein sequence ID" value="KPY92400.1"/>
    <property type="molecule type" value="Genomic_DNA"/>
</dbReference>
<dbReference type="Proteomes" id="UP000050523">
    <property type="component" value="Unassembled WGS sequence"/>
</dbReference>
<protein>
    <submittedName>
        <fullName evidence="1">Uncharacterized protein</fullName>
    </submittedName>
</protein>
<comment type="caution">
    <text evidence="1">The sequence shown here is derived from an EMBL/GenBank/DDBJ whole genome shotgun (WGS) entry which is preliminary data.</text>
</comment>
<reference evidence="1 2" key="1">
    <citation type="submission" date="2015-09" db="EMBL/GenBank/DDBJ databases">
        <title>Genome announcement of multiple Pseudomonas syringae strains.</title>
        <authorList>
            <person name="Thakur S."/>
            <person name="Wang P.W."/>
            <person name="Gong Y."/>
            <person name="Weir B.S."/>
            <person name="Guttman D.S."/>
        </authorList>
    </citation>
    <scope>NUCLEOTIDE SEQUENCE [LARGE SCALE GENOMIC DNA]</scope>
    <source>
        <strain evidence="1 2">ICMP9151</strain>
    </source>
</reference>
<dbReference type="AlphaFoldDB" id="A0AA40P0B7"/>
<accession>A0AA40P0B7</accession>
<evidence type="ECO:0000313" key="1">
    <source>
        <dbReference type="EMBL" id="KPY92400.1"/>
    </source>
</evidence>
<gene>
    <name evidence="1" type="ORF">ALO43_200605</name>
</gene>
<evidence type="ECO:0000313" key="2">
    <source>
        <dbReference type="Proteomes" id="UP000050523"/>
    </source>
</evidence>
<name>A0AA40P0B7_9PSED</name>
<proteinExistence type="predicted"/>
<organism evidence="1 2">
    <name type="scientific">Pseudomonas tremae</name>
    <dbReference type="NCBI Taxonomy" id="200454"/>
    <lineage>
        <taxon>Bacteria</taxon>
        <taxon>Pseudomonadati</taxon>
        <taxon>Pseudomonadota</taxon>
        <taxon>Gammaproteobacteria</taxon>
        <taxon>Pseudomonadales</taxon>
        <taxon>Pseudomonadaceae</taxon>
        <taxon>Pseudomonas</taxon>
    </lineage>
</organism>
<sequence length="48" mass="5263">MQVFGLCRFAVLAQRRGLRNVSGVQLINGFVGAQGFVSKTQERCHLAV</sequence>